<evidence type="ECO:0000313" key="3">
    <source>
        <dbReference type="Proteomes" id="UP001498771"/>
    </source>
</evidence>
<dbReference type="GeneID" id="90040681"/>
<dbReference type="RefSeq" id="XP_064771517.1">
    <property type="nucleotide sequence ID" value="XM_064915169.1"/>
</dbReference>
<feature type="region of interest" description="Disordered" evidence="1">
    <location>
        <begin position="349"/>
        <end position="394"/>
    </location>
</feature>
<feature type="compositionally biased region" description="Pro residues" evidence="1">
    <location>
        <begin position="487"/>
        <end position="504"/>
    </location>
</feature>
<evidence type="ECO:0000256" key="1">
    <source>
        <dbReference type="SAM" id="MobiDB-lite"/>
    </source>
</evidence>
<feature type="compositionally biased region" description="Polar residues" evidence="1">
    <location>
        <begin position="371"/>
        <end position="394"/>
    </location>
</feature>
<comment type="caution">
    <text evidence="2">The sequence shown here is derived from an EMBL/GenBank/DDBJ whole genome shotgun (WGS) entry which is preliminary data.</text>
</comment>
<keyword evidence="3" id="KW-1185">Reference proteome</keyword>
<name>A0ABR1FF59_9ASCO</name>
<feature type="compositionally biased region" description="Polar residues" evidence="1">
    <location>
        <begin position="241"/>
        <end position="261"/>
    </location>
</feature>
<feature type="compositionally biased region" description="Basic and acidic residues" evidence="1">
    <location>
        <begin position="640"/>
        <end position="663"/>
    </location>
</feature>
<sequence length="696" mass="77073">MKFLRKGNCTVSARLRILLNGQRTPRIPGKPAIHGTQLSPHPHLRHTSTRKLTDSFSRDSQLRFDIYPGIEYLTLKLAVFYEEDGKPKVLGSTEISIKPALERPITTRGGSDEGYDLDDIPIYWKDEEVGNMSLEMSFYKNPKTTQKNRRSVGQAEQLPQPTPTPQPVKQINIQHPPPVQRTPIPQSLPNFYPPSQPQVPMPSVSSPLPSPPAHFVPPAPYLPGPPLPPRRRTVSPERANRSQFGSVPEFRNSSQSPSRTGQRVVEMQQNNYLPPRTLTPDADAFARQQHPAFLNPQGWDNTGAFTPQIPSTIPAARRSSEMSSPSIPAYEPPQPIFPAERTERQFNVPQQYSTDPSRRYSAPNHAPATPEMSSGYFTDPANSRSTPATPLYPTSHNMHPHSSPIMQASHEQMQENYHRGSYASEEPISPLQPRPMTFTNGSANKRSPSTFSRLSYSESVFQELASAELSPRVYAPDMFDRSETHTVPPPATPVPQQPVHPSPQPSAASESRKVPRKPLPKNSPLAAQLQSDSNTMKLPHLPGGWDTSPVSEDPPRKSQTPPQPSAVRRVPVPAPAPAPAPPPVFASAASIALSPALQKLDITRTRRGKTDPDSDELQPSSHAPELGTQEGLETLSAVSPEHRKMMARREEVRRQKMMEEKARLAGTPPLPPKIPRGITKEEWEALAAARRKSSYD</sequence>
<reference evidence="2 3" key="1">
    <citation type="submission" date="2024-03" db="EMBL/GenBank/DDBJ databases">
        <title>Genome-scale model development and genomic sequencing of the oleaginous clade Lipomyces.</title>
        <authorList>
            <consortium name="Lawrence Berkeley National Laboratory"/>
            <person name="Czajka J.J."/>
            <person name="Han Y."/>
            <person name="Kim J."/>
            <person name="Mondo S.J."/>
            <person name="Hofstad B.A."/>
            <person name="Robles A."/>
            <person name="Haridas S."/>
            <person name="Riley R."/>
            <person name="LaButti K."/>
            <person name="Pangilinan J."/>
            <person name="Andreopoulos W."/>
            <person name="Lipzen A."/>
            <person name="Yan J."/>
            <person name="Wang M."/>
            <person name="Ng V."/>
            <person name="Grigoriev I.V."/>
            <person name="Spatafora J.W."/>
            <person name="Magnuson J.K."/>
            <person name="Baker S.E."/>
            <person name="Pomraning K.R."/>
        </authorList>
    </citation>
    <scope>NUCLEOTIDE SEQUENCE [LARGE SCALE GENOMIC DNA]</scope>
    <source>
        <strain evidence="2 3">Phaff 52-87</strain>
    </source>
</reference>
<feature type="compositionally biased region" description="Polar residues" evidence="1">
    <location>
        <begin position="437"/>
        <end position="450"/>
    </location>
</feature>
<feature type="compositionally biased region" description="Basic and acidic residues" evidence="1">
    <location>
        <begin position="601"/>
        <end position="612"/>
    </location>
</feature>
<accession>A0ABR1FF59</accession>
<feature type="region of interest" description="Disordered" evidence="1">
    <location>
        <begin position="140"/>
        <end position="261"/>
    </location>
</feature>
<organism evidence="2 3">
    <name type="scientific">Myxozyma melibiosi</name>
    <dbReference type="NCBI Taxonomy" id="54550"/>
    <lineage>
        <taxon>Eukaryota</taxon>
        <taxon>Fungi</taxon>
        <taxon>Dikarya</taxon>
        <taxon>Ascomycota</taxon>
        <taxon>Saccharomycotina</taxon>
        <taxon>Lipomycetes</taxon>
        <taxon>Lipomycetales</taxon>
        <taxon>Lipomycetaceae</taxon>
        <taxon>Myxozyma</taxon>
    </lineage>
</organism>
<evidence type="ECO:0000313" key="2">
    <source>
        <dbReference type="EMBL" id="KAK7208484.1"/>
    </source>
</evidence>
<proteinExistence type="predicted"/>
<feature type="region of interest" description="Disordered" evidence="1">
    <location>
        <begin position="480"/>
        <end position="677"/>
    </location>
</feature>
<gene>
    <name evidence="2" type="ORF">BZA70DRAFT_51673</name>
</gene>
<feature type="compositionally biased region" description="Pro residues" evidence="1">
    <location>
        <begin position="191"/>
        <end position="200"/>
    </location>
</feature>
<feature type="region of interest" description="Disordered" evidence="1">
    <location>
        <begin position="411"/>
        <end position="450"/>
    </location>
</feature>
<feature type="region of interest" description="Disordered" evidence="1">
    <location>
        <begin position="23"/>
        <end position="52"/>
    </location>
</feature>
<evidence type="ECO:0008006" key="4">
    <source>
        <dbReference type="Google" id="ProtNLM"/>
    </source>
</evidence>
<dbReference type="Proteomes" id="UP001498771">
    <property type="component" value="Unassembled WGS sequence"/>
</dbReference>
<feature type="compositionally biased region" description="Pro residues" evidence="1">
    <location>
        <begin position="208"/>
        <end position="228"/>
    </location>
</feature>
<feature type="compositionally biased region" description="Pro residues" evidence="1">
    <location>
        <begin position="572"/>
        <end position="584"/>
    </location>
</feature>
<feature type="compositionally biased region" description="Low complexity" evidence="1">
    <location>
        <begin position="585"/>
        <end position="597"/>
    </location>
</feature>
<dbReference type="EMBL" id="JBBJBU010000001">
    <property type="protein sequence ID" value="KAK7208484.1"/>
    <property type="molecule type" value="Genomic_DNA"/>
</dbReference>
<protein>
    <recommendedName>
        <fullName evidence="4">C2 NT-type domain-containing protein</fullName>
    </recommendedName>
</protein>